<keyword evidence="7" id="KW-1185">Reference proteome</keyword>
<evidence type="ECO:0000256" key="1">
    <source>
        <dbReference type="ARBA" id="ARBA00006611"/>
    </source>
</evidence>
<dbReference type="PANTHER" id="PTHR30258:SF1">
    <property type="entry name" value="PROTEIN TRANSPORT PROTEIN HOFB HOMOLOG"/>
    <property type="match status" value="1"/>
</dbReference>
<evidence type="ECO:0000256" key="2">
    <source>
        <dbReference type="ARBA" id="ARBA00022741"/>
    </source>
</evidence>
<feature type="domain" description="Bacterial type II secretion system protein E" evidence="5">
    <location>
        <begin position="153"/>
        <end position="534"/>
    </location>
</feature>
<proteinExistence type="inferred from homology"/>
<dbReference type="PANTHER" id="PTHR30258">
    <property type="entry name" value="TYPE II SECRETION SYSTEM PROTEIN GSPE-RELATED"/>
    <property type="match status" value="1"/>
</dbReference>
<evidence type="ECO:0000313" key="6">
    <source>
        <dbReference type="EMBL" id="MFC5550205.1"/>
    </source>
</evidence>
<dbReference type="RefSeq" id="WP_379772446.1">
    <property type="nucleotide sequence ID" value="NZ_JBHSMZ010000014.1"/>
</dbReference>
<dbReference type="EMBL" id="JBHSMZ010000014">
    <property type="protein sequence ID" value="MFC5550205.1"/>
    <property type="molecule type" value="Genomic_DNA"/>
</dbReference>
<name>A0ABW0S2Q2_9BURK</name>
<dbReference type="InterPro" id="IPR001482">
    <property type="entry name" value="T2SS/T4SS_dom"/>
</dbReference>
<accession>A0ABW0S2Q2</accession>
<reference evidence="7" key="1">
    <citation type="journal article" date="2019" name="Int. J. Syst. Evol. Microbiol.">
        <title>The Global Catalogue of Microorganisms (GCM) 10K type strain sequencing project: providing services to taxonomists for standard genome sequencing and annotation.</title>
        <authorList>
            <consortium name="The Broad Institute Genomics Platform"/>
            <consortium name="The Broad Institute Genome Sequencing Center for Infectious Disease"/>
            <person name="Wu L."/>
            <person name="Ma J."/>
        </authorList>
    </citation>
    <scope>NUCLEOTIDE SEQUENCE [LARGE SCALE GENOMIC DNA]</scope>
    <source>
        <strain evidence="7">CGMCC 4.5798</strain>
    </source>
</reference>
<dbReference type="Gene3D" id="3.40.50.300">
    <property type="entry name" value="P-loop containing nucleotide triphosphate hydrolases"/>
    <property type="match status" value="1"/>
</dbReference>
<evidence type="ECO:0000256" key="4">
    <source>
        <dbReference type="SAM" id="MobiDB-lite"/>
    </source>
</evidence>
<comment type="caution">
    <text evidence="6">The sequence shown here is derived from an EMBL/GenBank/DDBJ whole genome shotgun (WGS) entry which is preliminary data.</text>
</comment>
<organism evidence="6 7">
    <name type="scientific">Massilia aerilata</name>
    <dbReference type="NCBI Taxonomy" id="453817"/>
    <lineage>
        <taxon>Bacteria</taxon>
        <taxon>Pseudomonadati</taxon>
        <taxon>Pseudomonadota</taxon>
        <taxon>Betaproteobacteria</taxon>
        <taxon>Burkholderiales</taxon>
        <taxon>Oxalobacteraceae</taxon>
        <taxon>Telluria group</taxon>
        <taxon>Massilia</taxon>
    </lineage>
</organism>
<dbReference type="Proteomes" id="UP001596086">
    <property type="component" value="Unassembled WGS sequence"/>
</dbReference>
<evidence type="ECO:0000256" key="3">
    <source>
        <dbReference type="ARBA" id="ARBA00022840"/>
    </source>
</evidence>
<dbReference type="Gene3D" id="3.30.450.90">
    <property type="match status" value="1"/>
</dbReference>
<evidence type="ECO:0000259" key="5">
    <source>
        <dbReference type="Pfam" id="PF00437"/>
    </source>
</evidence>
<evidence type="ECO:0000313" key="7">
    <source>
        <dbReference type="Proteomes" id="UP001596086"/>
    </source>
</evidence>
<keyword evidence="3" id="KW-0067">ATP-binding</keyword>
<dbReference type="SUPFAM" id="SSF52540">
    <property type="entry name" value="P-loop containing nucleoside triphosphate hydrolases"/>
    <property type="match status" value="1"/>
</dbReference>
<protein>
    <submittedName>
        <fullName evidence="6">GspE/PulE family protein</fullName>
    </submittedName>
</protein>
<gene>
    <name evidence="6" type="ORF">ACFPO9_16950</name>
</gene>
<comment type="similarity">
    <text evidence="1">Belongs to the GSP E family.</text>
</comment>
<feature type="region of interest" description="Disordered" evidence="4">
    <location>
        <begin position="1"/>
        <end position="21"/>
    </location>
</feature>
<sequence>MFPWPKSEPSNTQPPAAASSALAPVQTAGLATVTPISTYADHTVTVEHPDDLPVFSRKLYDVVALALSLKHRVCPIDVSTESEPKRFAVVLLQSERNSDIADALVAGLQEKGWKIAETGYYIASPSVMDELARDGINANRKTGKGLESKKQDSALWGLFQSAARFALDNGASDIHIRINRTQANSQIMFRIDGRLTKPREFAIATDRLLDMTAYVYNIHGQSGSENIFNENAPQQCQVAATINGVKVQFRWASNKTARGTKVVMRVIVQDTEENIRTLTQLGYLPPQLSIWSRAISRLGGGILISGVVNSGKSTSLQSVLATMPDWMEIMTIEDPVENLIPNSDQFSVSRSLTSDADDPFIAAKRQTKRMDPDVVMIQEIRDKESAALFRDIAESGHRAFSTIHAPSATDIITLRLSSNELGIPRDVIATPGFLTLLVYQALVPKLCSCKKHAAEVYDAEYLERIERLFQIDRSRIKAENREGCEVCLRKDLPELAGTKGRLMVAEMIEPTEKMLLMFRDGKNLELRRYIRSQRIARFDEPDSTGKNALEVAMYHVSHGHLDPKEVERKFGTFEQYEREFGNEGGIASRKKRLGSFALRGAARLRRH</sequence>
<dbReference type="Pfam" id="PF00437">
    <property type="entry name" value="T2SSE"/>
    <property type="match status" value="1"/>
</dbReference>
<keyword evidence="2" id="KW-0547">Nucleotide-binding</keyword>
<dbReference type="InterPro" id="IPR027417">
    <property type="entry name" value="P-loop_NTPase"/>
</dbReference>